<comment type="catalytic activity">
    <reaction evidence="6 8">
        <text>dCMP + ATP = dCDP + ADP</text>
        <dbReference type="Rhea" id="RHEA:25094"/>
        <dbReference type="ChEBI" id="CHEBI:30616"/>
        <dbReference type="ChEBI" id="CHEBI:57566"/>
        <dbReference type="ChEBI" id="CHEBI:58593"/>
        <dbReference type="ChEBI" id="CHEBI:456216"/>
        <dbReference type="EC" id="2.7.4.25"/>
    </reaction>
</comment>
<dbReference type="Pfam" id="PF02224">
    <property type="entry name" value="Cytidylate_kin"/>
    <property type="match status" value="1"/>
</dbReference>
<dbReference type="Proteomes" id="UP001500631">
    <property type="component" value="Unassembled WGS sequence"/>
</dbReference>
<dbReference type="EMBL" id="BAABKE010000002">
    <property type="protein sequence ID" value="GAA5095690.1"/>
    <property type="molecule type" value="Genomic_DNA"/>
</dbReference>
<protein>
    <recommendedName>
        <fullName evidence="8">Cytidylate kinase</fullName>
        <shortName evidence="8">CK</shortName>
        <ecNumber evidence="8">2.7.4.25</ecNumber>
    </recommendedName>
    <alternativeName>
        <fullName evidence="8">Cytidine monophosphate kinase</fullName>
        <shortName evidence="8">CMP kinase</shortName>
    </alternativeName>
</protein>
<dbReference type="CDD" id="cd02020">
    <property type="entry name" value="CMPK"/>
    <property type="match status" value="1"/>
</dbReference>
<keyword evidence="2 8" id="KW-0808">Transferase</keyword>
<comment type="catalytic activity">
    <reaction evidence="7 8">
        <text>CMP + ATP = CDP + ADP</text>
        <dbReference type="Rhea" id="RHEA:11600"/>
        <dbReference type="ChEBI" id="CHEBI:30616"/>
        <dbReference type="ChEBI" id="CHEBI:58069"/>
        <dbReference type="ChEBI" id="CHEBI:60377"/>
        <dbReference type="ChEBI" id="CHEBI:456216"/>
        <dbReference type="EC" id="2.7.4.25"/>
    </reaction>
</comment>
<dbReference type="EC" id="2.7.4.25" evidence="8"/>
<dbReference type="Gene3D" id="3.40.50.300">
    <property type="entry name" value="P-loop containing nucleotide triphosphate hydrolases"/>
    <property type="match status" value="1"/>
</dbReference>
<evidence type="ECO:0000256" key="4">
    <source>
        <dbReference type="ARBA" id="ARBA00022777"/>
    </source>
</evidence>
<evidence type="ECO:0000256" key="8">
    <source>
        <dbReference type="HAMAP-Rule" id="MF_00238"/>
    </source>
</evidence>
<reference evidence="11" key="1">
    <citation type="journal article" date="2019" name="Int. J. Syst. Evol. Microbiol.">
        <title>The Global Catalogue of Microorganisms (GCM) 10K type strain sequencing project: providing services to taxonomists for standard genome sequencing and annotation.</title>
        <authorList>
            <consortium name="The Broad Institute Genomics Platform"/>
            <consortium name="The Broad Institute Genome Sequencing Center for Infectious Disease"/>
            <person name="Wu L."/>
            <person name="Ma J."/>
        </authorList>
    </citation>
    <scope>NUCLEOTIDE SEQUENCE [LARGE SCALE GENOMIC DNA]</scope>
    <source>
        <strain evidence="11">JCM 18424</strain>
    </source>
</reference>
<keyword evidence="3 8" id="KW-0547">Nucleotide-binding</keyword>
<dbReference type="GO" id="GO:0016301">
    <property type="term" value="F:kinase activity"/>
    <property type="evidence" value="ECO:0007669"/>
    <property type="project" value="UniProtKB-KW"/>
</dbReference>
<evidence type="ECO:0000256" key="2">
    <source>
        <dbReference type="ARBA" id="ARBA00022679"/>
    </source>
</evidence>
<keyword evidence="8" id="KW-0963">Cytoplasm</keyword>
<keyword evidence="5 8" id="KW-0067">ATP-binding</keyword>
<keyword evidence="11" id="KW-1185">Reference proteome</keyword>
<dbReference type="InterPro" id="IPR027417">
    <property type="entry name" value="P-loop_NTPase"/>
</dbReference>
<evidence type="ECO:0000256" key="6">
    <source>
        <dbReference type="ARBA" id="ARBA00047615"/>
    </source>
</evidence>
<evidence type="ECO:0000313" key="11">
    <source>
        <dbReference type="Proteomes" id="UP001500631"/>
    </source>
</evidence>
<dbReference type="InterPro" id="IPR011994">
    <property type="entry name" value="Cytidylate_kinase_dom"/>
</dbReference>
<evidence type="ECO:0000256" key="3">
    <source>
        <dbReference type="ARBA" id="ARBA00022741"/>
    </source>
</evidence>
<evidence type="ECO:0000259" key="9">
    <source>
        <dbReference type="Pfam" id="PF02224"/>
    </source>
</evidence>
<dbReference type="SUPFAM" id="SSF52540">
    <property type="entry name" value="P-loop containing nucleoside triphosphate hydrolases"/>
    <property type="match status" value="1"/>
</dbReference>
<sequence>MFVPIVTIDGPGGVGKGTLALKLSQKLGWHLLDSGAIYRAYAIFALSRQLDLENSDGLMKYTPDFQMETKPTEKGVEVFVCGENVTHQLRLELTGQSASIIAKHPDVREALFHYQRDCAVAPGLIADGRDMGTVVFPEAPLKIFLTASAEVRAERRYKELINAGESVSIFQILSEIQARDDRDQNRSVSPLVAAQDAIIIDTSDCTRDEVFNQVWQLVIDRNLIKA</sequence>
<comment type="caution">
    <text evidence="10">The sequence shown here is derived from an EMBL/GenBank/DDBJ whole genome shotgun (WGS) entry which is preliminary data.</text>
</comment>
<feature type="domain" description="Cytidylate kinase" evidence="9">
    <location>
        <begin position="6"/>
        <end position="218"/>
    </location>
</feature>
<feature type="binding site" evidence="8">
    <location>
        <begin position="10"/>
        <end position="18"/>
    </location>
    <ligand>
        <name>ATP</name>
        <dbReference type="ChEBI" id="CHEBI:30616"/>
    </ligand>
</feature>
<dbReference type="NCBIfam" id="TIGR00017">
    <property type="entry name" value="cmk"/>
    <property type="match status" value="1"/>
</dbReference>
<keyword evidence="4 8" id="KW-0418">Kinase</keyword>
<dbReference type="HAMAP" id="MF_00238">
    <property type="entry name" value="Cytidyl_kinase_type1"/>
    <property type="match status" value="1"/>
</dbReference>
<evidence type="ECO:0000256" key="7">
    <source>
        <dbReference type="ARBA" id="ARBA00048478"/>
    </source>
</evidence>
<evidence type="ECO:0000256" key="1">
    <source>
        <dbReference type="ARBA" id="ARBA00009427"/>
    </source>
</evidence>
<accession>A0ABP9MG54</accession>
<gene>
    <name evidence="8 10" type="primary">cmk</name>
    <name evidence="10" type="ORF">GCM10023338_05320</name>
</gene>
<dbReference type="RefSeq" id="WP_077924644.1">
    <property type="nucleotide sequence ID" value="NZ_BAABKE010000002.1"/>
</dbReference>
<evidence type="ECO:0000313" key="10">
    <source>
        <dbReference type="EMBL" id="GAA5095690.1"/>
    </source>
</evidence>
<comment type="subcellular location">
    <subcellularLocation>
        <location evidence="8">Cytoplasm</location>
    </subcellularLocation>
</comment>
<evidence type="ECO:0000256" key="5">
    <source>
        <dbReference type="ARBA" id="ARBA00022840"/>
    </source>
</evidence>
<name>A0ABP9MG54_9GAMM</name>
<proteinExistence type="inferred from homology"/>
<dbReference type="InterPro" id="IPR003136">
    <property type="entry name" value="Cytidylate_kin"/>
</dbReference>
<comment type="similarity">
    <text evidence="1 8">Belongs to the cytidylate kinase family. Type 1 subfamily.</text>
</comment>
<organism evidence="10 11">
    <name type="scientific">Wohlfahrtiimonas larvae</name>
    <dbReference type="NCBI Taxonomy" id="1157986"/>
    <lineage>
        <taxon>Bacteria</taxon>
        <taxon>Pseudomonadati</taxon>
        <taxon>Pseudomonadota</taxon>
        <taxon>Gammaproteobacteria</taxon>
        <taxon>Cardiobacteriales</taxon>
        <taxon>Ignatzschineriaceae</taxon>
        <taxon>Wohlfahrtiimonas</taxon>
    </lineage>
</organism>